<comment type="caution">
    <text evidence="5">The sequence shown here is derived from an EMBL/GenBank/DDBJ whole genome shotgun (WGS) entry which is preliminary data.</text>
</comment>
<feature type="transmembrane region" description="Helical" evidence="3">
    <location>
        <begin position="7"/>
        <end position="24"/>
    </location>
</feature>
<dbReference type="InterPro" id="IPR002932">
    <property type="entry name" value="Glu_synthdom"/>
</dbReference>
<protein>
    <submittedName>
        <fullName evidence="5">Glutamate synthase domain-containing protein 2</fullName>
    </submittedName>
</protein>
<organism evidence="5 6">
    <name type="scientific">Cocleimonas flava</name>
    <dbReference type="NCBI Taxonomy" id="634765"/>
    <lineage>
        <taxon>Bacteria</taxon>
        <taxon>Pseudomonadati</taxon>
        <taxon>Pseudomonadota</taxon>
        <taxon>Gammaproteobacteria</taxon>
        <taxon>Thiotrichales</taxon>
        <taxon>Thiotrichaceae</taxon>
        <taxon>Cocleimonas</taxon>
    </lineage>
</organism>
<dbReference type="InterPro" id="IPR024188">
    <property type="entry name" value="GltB"/>
</dbReference>
<name>A0A4V2P9C8_9GAMM</name>
<evidence type="ECO:0000259" key="4">
    <source>
        <dbReference type="Pfam" id="PF01645"/>
    </source>
</evidence>
<dbReference type="SUPFAM" id="SSF51395">
    <property type="entry name" value="FMN-linked oxidoreductases"/>
    <property type="match status" value="1"/>
</dbReference>
<gene>
    <name evidence="5" type="ORF">EV695_0986</name>
</gene>
<keyword evidence="3" id="KW-1133">Transmembrane helix</keyword>
<evidence type="ECO:0000313" key="6">
    <source>
        <dbReference type="Proteomes" id="UP000294887"/>
    </source>
</evidence>
<dbReference type="GO" id="GO:0006537">
    <property type="term" value="P:glutamate biosynthetic process"/>
    <property type="evidence" value="ECO:0007669"/>
    <property type="project" value="InterPro"/>
</dbReference>
<sequence length="542" mass="60138">MTVRTGFIISSIVVSLFILLFSFIWKPILWLFLIVLPIILVGIRDMSQKTSTLLRIYPFIGHLRYFMEYIRPEIQQYFIEDETNGKPISREFRALVYQRAKGVRDTRAFGTVFDVYEQGYEWINHSLQPHVIEDKNPRVIFGAKNCSKPYSASPLNISAMSYGALSKNAIMALNKGAKIDNFAHNTGEGGVSPYHLKHGGDLIWQIGTGYFGCRNNATGGFDEEKFIKMASREEIKMIEIKLSQGAKPGHGGILPAAKLTQEIVDIRGVEMGKDVVSPPAHTAFSSPEGLLEFVANLREKSGGKPVGFKLCIGHKAEFLAICKAMKKTGLTPDFVTVDGSEGGTGAAPIEMANSVGMPLRDALSFVHNALIGTGVRDDIRIIAAGKVISAFHMMRVLALGADTINSARGMMFALGCIQSRHCNTDKCPTGIATQEPVRYEALDVTDKGQRVANYHHSMVKHIVELLEVAGINHTEEVMPWHINRRASATEIKSYYDIYETLEEGCLLSKKTIPEKWQRSWDMANADTWELNPVVKKKPALAD</sequence>
<dbReference type="GO" id="GO:0015930">
    <property type="term" value="F:glutamate synthase activity"/>
    <property type="evidence" value="ECO:0007669"/>
    <property type="project" value="InterPro"/>
</dbReference>
<dbReference type="Gene3D" id="3.20.20.70">
    <property type="entry name" value="Aldolase class I"/>
    <property type="match status" value="1"/>
</dbReference>
<dbReference type="InterPro" id="IPR013785">
    <property type="entry name" value="Aldolase_TIM"/>
</dbReference>
<dbReference type="PIRSF" id="PIRSF006429">
    <property type="entry name" value="GOGAT_lg_2"/>
    <property type="match status" value="1"/>
</dbReference>
<dbReference type="PANTHER" id="PTHR43819">
    <property type="entry name" value="ARCHAEAL-TYPE GLUTAMATE SYNTHASE [NADPH]"/>
    <property type="match status" value="1"/>
</dbReference>
<accession>A0A4V2P9C8</accession>
<feature type="domain" description="Glutamate synthase" evidence="4">
    <location>
        <begin position="141"/>
        <end position="472"/>
    </location>
</feature>
<reference evidence="5 6" key="1">
    <citation type="submission" date="2019-03" db="EMBL/GenBank/DDBJ databases">
        <title>Genomic Encyclopedia of Type Strains, Phase IV (KMG-IV): sequencing the most valuable type-strain genomes for metagenomic binning, comparative biology and taxonomic classification.</title>
        <authorList>
            <person name="Goeker M."/>
        </authorList>
    </citation>
    <scope>NUCLEOTIDE SEQUENCE [LARGE SCALE GENOMIC DNA]</scope>
    <source>
        <strain evidence="5 6">DSM 24830</strain>
    </source>
</reference>
<dbReference type="RefSeq" id="WP_131904775.1">
    <property type="nucleotide sequence ID" value="NZ_BAAAFU010000008.1"/>
</dbReference>
<dbReference type="EMBL" id="SMFQ01000002">
    <property type="protein sequence ID" value="TCJ89125.1"/>
    <property type="molecule type" value="Genomic_DNA"/>
</dbReference>
<dbReference type="Proteomes" id="UP000294887">
    <property type="component" value="Unassembled WGS sequence"/>
</dbReference>
<evidence type="ECO:0000256" key="3">
    <source>
        <dbReference type="SAM" id="Phobius"/>
    </source>
</evidence>
<evidence type="ECO:0000256" key="1">
    <source>
        <dbReference type="ARBA" id="ARBA00009716"/>
    </source>
</evidence>
<dbReference type="InterPro" id="IPR027283">
    <property type="entry name" value="YerD"/>
</dbReference>
<dbReference type="AlphaFoldDB" id="A0A4V2P9C8"/>
<dbReference type="OrthoDB" id="9758182at2"/>
<evidence type="ECO:0000313" key="5">
    <source>
        <dbReference type="EMBL" id="TCJ89125.1"/>
    </source>
</evidence>
<dbReference type="PANTHER" id="PTHR43819:SF1">
    <property type="entry name" value="ARCHAEAL-TYPE GLUTAMATE SYNTHASE [NADPH]"/>
    <property type="match status" value="1"/>
</dbReference>
<comment type="similarity">
    <text evidence="1 2">Belongs to the glutamate synthase family.</text>
</comment>
<keyword evidence="3" id="KW-0472">Membrane</keyword>
<dbReference type="Pfam" id="PF01645">
    <property type="entry name" value="Glu_synthase"/>
    <property type="match status" value="1"/>
</dbReference>
<dbReference type="CDD" id="cd02808">
    <property type="entry name" value="GltS_FMN"/>
    <property type="match status" value="1"/>
</dbReference>
<dbReference type="PIRSF" id="PIRSF500060">
    <property type="entry name" value="UCP500060"/>
    <property type="match status" value="1"/>
</dbReference>
<evidence type="ECO:0000256" key="2">
    <source>
        <dbReference type="PIRNR" id="PIRNR006429"/>
    </source>
</evidence>
<keyword evidence="3" id="KW-0812">Transmembrane</keyword>
<keyword evidence="6" id="KW-1185">Reference proteome</keyword>
<proteinExistence type="inferred from homology"/>